<dbReference type="InterPro" id="IPR008928">
    <property type="entry name" value="6-hairpin_glycosidase_sf"/>
</dbReference>
<feature type="binding site" evidence="5">
    <location>
        <begin position="698"/>
        <end position="699"/>
    </location>
    <ligand>
        <name>substrate</name>
    </ligand>
</feature>
<evidence type="ECO:0000256" key="2">
    <source>
        <dbReference type="ARBA" id="ARBA00022676"/>
    </source>
</evidence>
<reference evidence="10" key="4">
    <citation type="submission" date="2023-02" db="EMBL/GenBank/DDBJ databases">
        <authorList>
            <person name="Sun Q."/>
            <person name="Mori K."/>
        </authorList>
    </citation>
    <scope>NUCLEOTIDE SEQUENCE</scope>
    <source>
        <strain evidence="10">NBRC 114545</strain>
    </source>
</reference>
<dbReference type="GO" id="GO:0030246">
    <property type="term" value="F:carbohydrate binding"/>
    <property type="evidence" value="ECO:0007669"/>
    <property type="project" value="InterPro"/>
</dbReference>
<dbReference type="GO" id="GO:0005975">
    <property type="term" value="P:carbohydrate metabolic process"/>
    <property type="evidence" value="ECO:0007669"/>
    <property type="project" value="InterPro"/>
</dbReference>
<keyword evidence="2" id="KW-0328">Glycosyltransferase</keyword>
<protein>
    <submittedName>
        <fullName evidence="9">Glycoside hydrolase family 65 protein</fullName>
    </submittedName>
    <submittedName>
        <fullName evidence="10">Glycosyl hydrolase</fullName>
    </submittedName>
</protein>
<evidence type="ECO:0000259" key="6">
    <source>
        <dbReference type="Pfam" id="PF03632"/>
    </source>
</evidence>
<dbReference type="Gene3D" id="1.50.10.10">
    <property type="match status" value="1"/>
</dbReference>
<accession>A0AA38CZL8</accession>
<dbReference type="GO" id="GO:0004553">
    <property type="term" value="F:hydrolase activity, hydrolyzing O-glycosyl compounds"/>
    <property type="evidence" value="ECO:0007669"/>
    <property type="project" value="TreeGrafter"/>
</dbReference>
<dbReference type="InterPro" id="IPR005195">
    <property type="entry name" value="Glyco_hydro_65_M"/>
</dbReference>
<reference evidence="9" key="3">
    <citation type="submission" date="2018-03" db="EMBL/GenBank/DDBJ databases">
        <authorList>
            <person name="Jeon C.O."/>
        </authorList>
    </citation>
    <scope>NUCLEOTIDE SEQUENCE</scope>
    <source>
        <strain evidence="9">JCM 31126</strain>
    </source>
</reference>
<dbReference type="InterPro" id="IPR005196">
    <property type="entry name" value="Glyco_hydro_65_N"/>
</dbReference>
<feature type="binding site" evidence="5">
    <location>
        <begin position="438"/>
        <end position="439"/>
    </location>
    <ligand>
        <name>substrate</name>
    </ligand>
</feature>
<dbReference type="Pfam" id="PF03633">
    <property type="entry name" value="Glyco_hydro_65C"/>
    <property type="match status" value="1"/>
</dbReference>
<evidence type="ECO:0000313" key="9">
    <source>
        <dbReference type="EMBL" id="AYW47649.1"/>
    </source>
</evidence>
<reference evidence="10 12" key="2">
    <citation type="journal article" date="2014" name="Int. J. Syst. Evol. Microbiol.">
        <title>Complete genome sequence of Corynebacterium casei LMG S-19264T (=DSM 44701T), isolated from a smear-ripened cheese.</title>
        <authorList>
            <consortium name="US DOE Joint Genome Institute (JGI-PGF)"/>
            <person name="Walter F."/>
            <person name="Albersmeier A."/>
            <person name="Kalinowski J."/>
            <person name="Ruckert C."/>
        </authorList>
    </citation>
    <scope>NUCLEOTIDE SEQUENCE [LARGE SCALE GENOMIC DNA]</scope>
    <source>
        <strain evidence="10 12">NBRC 114545</strain>
    </source>
</reference>
<dbReference type="Pfam" id="PF03636">
    <property type="entry name" value="Glyco_hydro_65N"/>
    <property type="match status" value="1"/>
</dbReference>
<evidence type="ECO:0000313" key="12">
    <source>
        <dbReference type="Proteomes" id="UP001157039"/>
    </source>
</evidence>
<keyword evidence="10" id="KW-0378">Hydrolase</keyword>
<dbReference type="Proteomes" id="UP001157039">
    <property type="component" value="Unassembled WGS sequence"/>
</dbReference>
<dbReference type="InterPro" id="IPR037018">
    <property type="entry name" value="GH65_N"/>
</dbReference>
<dbReference type="SUPFAM" id="SSF74650">
    <property type="entry name" value="Galactose mutarotase-like"/>
    <property type="match status" value="1"/>
</dbReference>
<feature type="domain" description="Glycoside hydrolase family 65 N-terminal" evidence="8">
    <location>
        <begin position="105"/>
        <end position="348"/>
    </location>
</feature>
<evidence type="ECO:0000256" key="1">
    <source>
        <dbReference type="ARBA" id="ARBA00006768"/>
    </source>
</evidence>
<proteinExistence type="inferred from homology"/>
<dbReference type="AlphaFoldDB" id="A0AA38CZL8"/>
<keyword evidence="3" id="KW-0808">Transferase</keyword>
<dbReference type="PIRSF" id="PIRSF036289">
    <property type="entry name" value="Glycosyl_hydrolase_malt_phosph"/>
    <property type="match status" value="1"/>
</dbReference>
<evidence type="ECO:0000313" key="11">
    <source>
        <dbReference type="Proteomes" id="UP000268310"/>
    </source>
</evidence>
<dbReference type="InterPro" id="IPR012341">
    <property type="entry name" value="6hp_glycosidase-like_sf"/>
</dbReference>
<feature type="domain" description="Glycoside hydrolase family 65 C-terminal" evidence="7">
    <location>
        <begin position="809"/>
        <end position="863"/>
    </location>
</feature>
<feature type="domain" description="Glycoside hydrolase family 65 central catalytic" evidence="6">
    <location>
        <begin position="401"/>
        <end position="798"/>
    </location>
</feature>
<name>A0AA38CZL8_9ENTE</name>
<dbReference type="InterPro" id="IPR005194">
    <property type="entry name" value="Glyco_hydro_65_C"/>
</dbReference>
<dbReference type="EMBL" id="CP027783">
    <property type="protein sequence ID" value="AYW47649.1"/>
    <property type="molecule type" value="Genomic_DNA"/>
</dbReference>
<keyword evidence="11" id="KW-1185">Reference proteome</keyword>
<dbReference type="Pfam" id="PF03632">
    <property type="entry name" value="Glyco_hydro_65m"/>
    <property type="match status" value="1"/>
</dbReference>
<dbReference type="RefSeq" id="WP_123934946.1">
    <property type="nucleotide sequence ID" value="NZ_BSUW01000001.1"/>
</dbReference>
<evidence type="ECO:0000259" key="7">
    <source>
        <dbReference type="Pfam" id="PF03633"/>
    </source>
</evidence>
<feature type="active site" description="Proton donor" evidence="4">
    <location>
        <position position="577"/>
    </location>
</feature>
<evidence type="ECO:0000259" key="8">
    <source>
        <dbReference type="Pfam" id="PF03636"/>
    </source>
</evidence>
<dbReference type="EMBL" id="BSUW01000001">
    <property type="protein sequence ID" value="GMA72747.1"/>
    <property type="molecule type" value="Genomic_DNA"/>
</dbReference>
<dbReference type="SUPFAM" id="SSF48208">
    <property type="entry name" value="Six-hairpin glycosidases"/>
    <property type="match status" value="1"/>
</dbReference>
<gene>
    <name evidence="9" type="ORF">C7K38_04185</name>
    <name evidence="10" type="ORF">GCM10025885_17960</name>
</gene>
<dbReference type="PANTHER" id="PTHR11051:SF8">
    <property type="entry name" value="PROTEIN-GLUCOSYLGALACTOSYLHYDROXYLYSINE GLUCOSIDASE"/>
    <property type="match status" value="1"/>
</dbReference>
<dbReference type="Proteomes" id="UP000268310">
    <property type="component" value="Chromosome"/>
</dbReference>
<organism evidence="10 12">
    <name type="scientific">Tetragenococcus osmophilus</name>
    <dbReference type="NCBI Taxonomy" id="526944"/>
    <lineage>
        <taxon>Bacteria</taxon>
        <taxon>Bacillati</taxon>
        <taxon>Bacillota</taxon>
        <taxon>Bacilli</taxon>
        <taxon>Lactobacillales</taxon>
        <taxon>Enterococcaceae</taxon>
        <taxon>Tetragenococcus</taxon>
    </lineage>
</organism>
<evidence type="ECO:0000313" key="10">
    <source>
        <dbReference type="EMBL" id="GMA72747.1"/>
    </source>
</evidence>
<sequence length="882" mass="101204">MSYIHITIGEHWTINWPENSTETLSDTIDGRALYLKETINNNPTIEGGTIDQEIIFEQDGQTFELAQYLTEETNRPFVCGQPEEFETKAAQIPWNVVYYGYTPGKNEYAKETLLTLGNGFLGLRGTTPEMEISDANYPALYLAGLYNKVGSQVADKTIYNEDFVNAPNLQKMYLIIDGKRIDIEHDQVLYMKRQLNLKTGLFTAWTTLSLSDGKEIAIQTKKVANMENVQQYAVSYTFTPLNFNGEVTFITEADGEVYNYNVERYRSLTNQHLQVTDLQAEKDIVSLEAKTTHSDITVSQQAKLRKDQHSLTDVTTEQKDNKIIQKVEINVQEQTPYTFEKTVFVRQSKPGKPLAKADLQTLDFPTFDECLQQSSHQWSKLWQKAGISITGDIMSQKLLNLHTYHLLVSASPKGNQGLDASIAARGLHGEAYRGHIFWDELFIFPFYILHFPETVKPLLLYRYNRLEMAKKEAKGTGYQGAMFPWQSSLDGSEQSQELHLNPISQTWKKDNSRLQRHISLAIAYNIWLYWHTTQDNSFMKNYGLEMLLEIAHFWESAAVYNSTRQRYEINHVMGPDEFHESYPEANESGLKNNAYTNMMVVWLFEEIENIRNEFSEADFSSVQEKTNVDNQILNKIEEIKHQLALEINEEGIIAQFEGYFDLKDLDWQYYKEKYGNIYRMDRILNAEGKSADDYKVAKQADSLMMFYNFSKDQVSNILESLNYQLPEDYVQKNLNYYLARTSHGSTLSRVVHAQLAAMVGDQDLSWNLYQEALYSDYRDIQGGTTAEGIHAGVMAATLYIPLTTFAGLDIRNDIINFVPNLPQAWKNIQFAVTIRGIDFLVSVSHETITITATQNTCIKVNHKEIQLNADEATPITYKEASQ</sequence>
<evidence type="ECO:0000256" key="3">
    <source>
        <dbReference type="ARBA" id="ARBA00022679"/>
    </source>
</evidence>
<dbReference type="Gene3D" id="2.60.420.10">
    <property type="entry name" value="Maltose phosphorylase, domain 3"/>
    <property type="match status" value="1"/>
</dbReference>
<dbReference type="PANTHER" id="PTHR11051">
    <property type="entry name" value="GLYCOSYL HYDROLASE-RELATED"/>
    <property type="match status" value="1"/>
</dbReference>
<evidence type="ECO:0000256" key="5">
    <source>
        <dbReference type="PIRSR" id="PIRSR036289-51"/>
    </source>
</evidence>
<comment type="similarity">
    <text evidence="1">Belongs to the glycosyl hydrolase 65 family.</text>
</comment>
<dbReference type="GO" id="GO:0016757">
    <property type="term" value="F:glycosyltransferase activity"/>
    <property type="evidence" value="ECO:0007669"/>
    <property type="project" value="UniProtKB-KW"/>
</dbReference>
<dbReference type="KEGG" id="too:C7K38_04185"/>
<dbReference type="Gene3D" id="2.70.98.40">
    <property type="entry name" value="Glycoside hydrolase, family 65, N-terminal domain"/>
    <property type="match status" value="1"/>
</dbReference>
<evidence type="ECO:0000256" key="4">
    <source>
        <dbReference type="PIRSR" id="PIRSR036289-50"/>
    </source>
</evidence>
<dbReference type="InterPro" id="IPR017045">
    <property type="entry name" value="Malt_Pase/Glycosyl_Hdrlase"/>
</dbReference>
<reference evidence="9 11" key="1">
    <citation type="journal article" date="2012" name="Int. J. Syst. Evol. Microbiol.">
        <title>Characterization of Tetragenococcus strains from sugar thick juice reveals a novel species, Tetragenococcus osmophilus sp. nov., and divides Tetragenococcus halophilus into two subspecies, T. halophilus subsp. halophilus subsp. nov. and T. halophilus subsp. flandriensis subsp. nov.</title>
        <authorList>
            <person name="Juste A."/>
            <person name="Van Trappen S."/>
            <person name="Verreth C."/>
            <person name="Cleenwerck I."/>
            <person name="De Vos P."/>
            <person name="Lievens B."/>
            <person name="Willems K.A."/>
        </authorList>
    </citation>
    <scope>NUCLEOTIDE SEQUENCE [LARGE SCALE GENOMIC DNA]</scope>
    <source>
        <strain evidence="9 11">JCM 31126</strain>
    </source>
</reference>
<dbReference type="InterPro" id="IPR011013">
    <property type="entry name" value="Gal_mutarotase_sf_dom"/>
</dbReference>